<dbReference type="EMBL" id="OX459118">
    <property type="protein sequence ID" value="CAI9089957.1"/>
    <property type="molecule type" value="Genomic_DNA"/>
</dbReference>
<organism evidence="6 7">
    <name type="scientific">Oldenlandia corymbosa var. corymbosa</name>
    <dbReference type="NCBI Taxonomy" id="529605"/>
    <lineage>
        <taxon>Eukaryota</taxon>
        <taxon>Viridiplantae</taxon>
        <taxon>Streptophyta</taxon>
        <taxon>Embryophyta</taxon>
        <taxon>Tracheophyta</taxon>
        <taxon>Spermatophyta</taxon>
        <taxon>Magnoliopsida</taxon>
        <taxon>eudicotyledons</taxon>
        <taxon>Gunneridae</taxon>
        <taxon>Pentapetalae</taxon>
        <taxon>asterids</taxon>
        <taxon>lamiids</taxon>
        <taxon>Gentianales</taxon>
        <taxon>Rubiaceae</taxon>
        <taxon>Rubioideae</taxon>
        <taxon>Spermacoceae</taxon>
        <taxon>Hedyotis-Oldenlandia complex</taxon>
        <taxon>Oldenlandia</taxon>
    </lineage>
</organism>
<dbReference type="AlphaFoldDB" id="A0AAV1C693"/>
<gene>
    <name evidence="6" type="ORF">OLC1_LOCUS2210</name>
</gene>
<dbReference type="SUPFAM" id="SSF101941">
    <property type="entry name" value="NAC domain"/>
    <property type="match status" value="1"/>
</dbReference>
<dbReference type="PANTHER" id="PTHR31744">
    <property type="entry name" value="PROTEIN CUP-SHAPED COTYLEDON 2-RELATED"/>
    <property type="match status" value="1"/>
</dbReference>
<evidence type="ECO:0000313" key="7">
    <source>
        <dbReference type="Proteomes" id="UP001161247"/>
    </source>
</evidence>
<proteinExistence type="predicted"/>
<keyword evidence="1" id="KW-0805">Transcription regulation</keyword>
<dbReference type="PANTHER" id="PTHR31744:SF65">
    <property type="entry name" value="TRANSCRIPTION FACTOR JUNGBRUNNEN 1"/>
    <property type="match status" value="1"/>
</dbReference>
<accession>A0AAV1C693</accession>
<evidence type="ECO:0000256" key="1">
    <source>
        <dbReference type="ARBA" id="ARBA00023015"/>
    </source>
</evidence>
<evidence type="ECO:0000313" key="6">
    <source>
        <dbReference type="EMBL" id="CAI9089957.1"/>
    </source>
</evidence>
<evidence type="ECO:0000256" key="2">
    <source>
        <dbReference type="ARBA" id="ARBA00023125"/>
    </source>
</evidence>
<reference evidence="6" key="1">
    <citation type="submission" date="2023-03" db="EMBL/GenBank/DDBJ databases">
        <authorList>
            <person name="Julca I."/>
        </authorList>
    </citation>
    <scope>NUCLEOTIDE SEQUENCE</scope>
</reference>
<keyword evidence="2" id="KW-0238">DNA-binding</keyword>
<evidence type="ECO:0000256" key="3">
    <source>
        <dbReference type="ARBA" id="ARBA00023163"/>
    </source>
</evidence>
<keyword evidence="4" id="KW-0539">Nucleus</keyword>
<dbReference type="Gene3D" id="2.170.150.80">
    <property type="entry name" value="NAC domain"/>
    <property type="match status" value="1"/>
</dbReference>
<keyword evidence="3" id="KW-0804">Transcription</keyword>
<dbReference type="GO" id="GO:0003677">
    <property type="term" value="F:DNA binding"/>
    <property type="evidence" value="ECO:0007669"/>
    <property type="project" value="UniProtKB-KW"/>
</dbReference>
<evidence type="ECO:0000256" key="4">
    <source>
        <dbReference type="ARBA" id="ARBA00023242"/>
    </source>
</evidence>
<feature type="domain" description="NAC" evidence="5">
    <location>
        <begin position="48"/>
        <end position="207"/>
    </location>
</feature>
<dbReference type="Pfam" id="PF02365">
    <property type="entry name" value="NAM"/>
    <property type="match status" value="1"/>
</dbReference>
<dbReference type="InterPro" id="IPR003441">
    <property type="entry name" value="NAC-dom"/>
</dbReference>
<protein>
    <submittedName>
        <fullName evidence="6">OLC1v1024615C1</fullName>
    </submittedName>
</protein>
<keyword evidence="7" id="KW-1185">Reference proteome</keyword>
<dbReference type="Proteomes" id="UP001161247">
    <property type="component" value="Chromosome 1"/>
</dbReference>
<name>A0AAV1C693_OLDCO</name>
<dbReference type="InterPro" id="IPR036093">
    <property type="entry name" value="NAC_dom_sf"/>
</dbReference>
<sequence length="324" mass="37662">MFCHGLPHVLYPENNIFRYWERTSMEAAMARVIDKENKEEGEEEEESMLPGFRFHPTDEELIGFYLRRKVERKPLKIELIKQLDIYKYDPWDLPMPKVSSAGEMKEYYVFCLRERKYRNSVRPNRVTASGFWKATGIDKNIYSNSTTINNNECIIGLKKSLVYYTGKAGKGTKTNWMMHEFRLPPNWKNTHPQEAEEDWTVCRIFKRNSPINNNFKPQLKKTCSMMKDRLEAENNSTNDNVRCINFQDLGRLPQISSISVDHQSSYSSSSNSNFWNVQNGGGGGGGGDYLEFFRDAKWDELTSVVDSSKVTNPSYPTIMFGYYS</sequence>
<dbReference type="PROSITE" id="PS51005">
    <property type="entry name" value="NAC"/>
    <property type="match status" value="1"/>
</dbReference>
<dbReference type="GO" id="GO:0006355">
    <property type="term" value="P:regulation of DNA-templated transcription"/>
    <property type="evidence" value="ECO:0007669"/>
    <property type="project" value="InterPro"/>
</dbReference>
<evidence type="ECO:0000259" key="5">
    <source>
        <dbReference type="PROSITE" id="PS51005"/>
    </source>
</evidence>